<dbReference type="InterPro" id="IPR011453">
    <property type="entry name" value="DUF1559"/>
</dbReference>
<dbReference type="Pfam" id="PF07596">
    <property type="entry name" value="SBP_bac_10"/>
    <property type="match status" value="1"/>
</dbReference>
<feature type="chain" id="PRO_5021912847" description="DUF1559 domain-containing protein" evidence="1">
    <location>
        <begin position="23"/>
        <end position="266"/>
    </location>
</feature>
<name>A0A518DS67_9BACT</name>
<dbReference type="KEGG" id="lcre:Pla8534_24960"/>
<evidence type="ECO:0000313" key="3">
    <source>
        <dbReference type="EMBL" id="QDU94690.1"/>
    </source>
</evidence>
<feature type="domain" description="DUF1559" evidence="2">
    <location>
        <begin position="68"/>
        <end position="139"/>
    </location>
</feature>
<evidence type="ECO:0000313" key="4">
    <source>
        <dbReference type="Proteomes" id="UP000317648"/>
    </source>
</evidence>
<proteinExistence type="predicted"/>
<reference evidence="3 4" key="1">
    <citation type="submission" date="2019-02" db="EMBL/GenBank/DDBJ databases">
        <title>Deep-cultivation of Planctomycetes and their phenomic and genomic characterization uncovers novel biology.</title>
        <authorList>
            <person name="Wiegand S."/>
            <person name="Jogler M."/>
            <person name="Boedeker C."/>
            <person name="Pinto D."/>
            <person name="Vollmers J."/>
            <person name="Rivas-Marin E."/>
            <person name="Kohn T."/>
            <person name="Peeters S.H."/>
            <person name="Heuer A."/>
            <person name="Rast P."/>
            <person name="Oberbeckmann S."/>
            <person name="Bunk B."/>
            <person name="Jeske O."/>
            <person name="Meyerdierks A."/>
            <person name="Storesund J.E."/>
            <person name="Kallscheuer N."/>
            <person name="Luecker S."/>
            <person name="Lage O.M."/>
            <person name="Pohl T."/>
            <person name="Merkel B.J."/>
            <person name="Hornburger P."/>
            <person name="Mueller R.-W."/>
            <person name="Bruemmer F."/>
            <person name="Labrenz M."/>
            <person name="Spormann A.M."/>
            <person name="Op den Camp H."/>
            <person name="Overmann J."/>
            <person name="Amann R."/>
            <person name="Jetten M.S.M."/>
            <person name="Mascher T."/>
            <person name="Medema M.H."/>
            <person name="Devos D.P."/>
            <person name="Kaster A.-K."/>
            <person name="Ovreas L."/>
            <person name="Rohde M."/>
            <person name="Galperin M.Y."/>
            <person name="Jogler C."/>
        </authorList>
    </citation>
    <scope>NUCLEOTIDE SEQUENCE [LARGE SCALE GENOMIC DNA]</scope>
    <source>
        <strain evidence="3 4">Pla85_3_4</strain>
    </source>
</reference>
<evidence type="ECO:0000256" key="1">
    <source>
        <dbReference type="SAM" id="SignalP"/>
    </source>
</evidence>
<keyword evidence="1" id="KW-0732">Signal</keyword>
<dbReference type="PROSITE" id="PS51257">
    <property type="entry name" value="PROKAR_LIPOPROTEIN"/>
    <property type="match status" value="1"/>
</dbReference>
<keyword evidence="4" id="KW-1185">Reference proteome</keyword>
<dbReference type="Proteomes" id="UP000317648">
    <property type="component" value="Chromosome"/>
</dbReference>
<organism evidence="3 4">
    <name type="scientific">Lignipirellula cremea</name>
    <dbReference type="NCBI Taxonomy" id="2528010"/>
    <lineage>
        <taxon>Bacteria</taxon>
        <taxon>Pseudomonadati</taxon>
        <taxon>Planctomycetota</taxon>
        <taxon>Planctomycetia</taxon>
        <taxon>Pirellulales</taxon>
        <taxon>Pirellulaceae</taxon>
        <taxon>Lignipirellula</taxon>
    </lineage>
</organism>
<sequence length="266" mass="29563" precursor="true">MYRNPFPLLFLFVLLTAGTACRESSTTFNPIDAPQAHVRPRPEAFRLAVGDETSPLPVAGSVEARLRHLQTIVLACLRYHDAHRRYPAAVLRGADGQVKLLSWRVAILPHLGHQTLYEQFRLDEPWDSPHNLRLVDKMPEVYGASADGLTRIVGFTGNGGILEPTYEHYRPQLEQGRSIGRVIDGISTTLFAVEAAPEKAVIWTQPVDLEYNLESSIGDLGQLPDGKVLVVFGDSNSQALDLSKLTTHQFNQLLQGNDGVEIDFHY</sequence>
<dbReference type="EMBL" id="CP036433">
    <property type="protein sequence ID" value="QDU94690.1"/>
    <property type="molecule type" value="Genomic_DNA"/>
</dbReference>
<dbReference type="AlphaFoldDB" id="A0A518DS67"/>
<evidence type="ECO:0000259" key="2">
    <source>
        <dbReference type="Pfam" id="PF07596"/>
    </source>
</evidence>
<feature type="signal peptide" evidence="1">
    <location>
        <begin position="1"/>
        <end position="22"/>
    </location>
</feature>
<accession>A0A518DS67</accession>
<gene>
    <name evidence="3" type="ORF">Pla8534_24960</name>
</gene>
<protein>
    <recommendedName>
        <fullName evidence="2">DUF1559 domain-containing protein</fullName>
    </recommendedName>
</protein>